<dbReference type="InterPro" id="IPR037401">
    <property type="entry name" value="SnoaL-like"/>
</dbReference>
<dbReference type="CDD" id="cd00531">
    <property type="entry name" value="NTF2_like"/>
    <property type="match status" value="1"/>
</dbReference>
<evidence type="ECO:0000313" key="3">
    <source>
        <dbReference type="Proteomes" id="UP000019205"/>
    </source>
</evidence>
<dbReference type="Proteomes" id="UP000019205">
    <property type="component" value="Chromosome"/>
</dbReference>
<evidence type="ECO:0000259" key="1">
    <source>
        <dbReference type="Pfam" id="PF12680"/>
    </source>
</evidence>
<name>A4AA31_9GAMM</name>
<dbReference type="InterPro" id="IPR032710">
    <property type="entry name" value="NTF2-like_dom_sf"/>
</dbReference>
<gene>
    <name evidence="2" type="ORF">KT71_08209</name>
</gene>
<dbReference type="Gene3D" id="3.10.450.50">
    <property type="match status" value="1"/>
</dbReference>
<dbReference type="OrthoDB" id="6657864at2"/>
<dbReference type="PANTHER" id="PTHR41252:SF1">
    <property type="entry name" value="BLR2505 PROTEIN"/>
    <property type="match status" value="1"/>
</dbReference>
<comment type="caution">
    <text evidence="2">The sequence shown here is derived from an EMBL/GenBank/DDBJ whole genome shotgun (WGS) entry which is preliminary data.</text>
</comment>
<dbReference type="HOGENOM" id="CLU_107220_1_2_6"/>
<feature type="domain" description="SnoaL-like" evidence="1">
    <location>
        <begin position="19"/>
        <end position="125"/>
    </location>
</feature>
<keyword evidence="2" id="KW-0413">Isomerase</keyword>
<dbReference type="EMBL" id="AAOA02000004">
    <property type="protein sequence ID" value="EAQ97348.1"/>
    <property type="molecule type" value="Genomic_DNA"/>
</dbReference>
<protein>
    <submittedName>
        <fullName evidence="2">Ketosteroid isomerase-related protein</fullName>
    </submittedName>
</protein>
<dbReference type="SUPFAM" id="SSF54427">
    <property type="entry name" value="NTF2-like"/>
    <property type="match status" value="1"/>
</dbReference>
<dbReference type="GO" id="GO:0016853">
    <property type="term" value="F:isomerase activity"/>
    <property type="evidence" value="ECO:0007669"/>
    <property type="project" value="UniProtKB-KW"/>
</dbReference>
<proteinExistence type="predicted"/>
<reference evidence="2 3" key="2">
    <citation type="journal article" date="2009" name="PLoS ONE">
        <title>The photosynthetic apparatus and its regulation in the aerobic gammaproteobacterium Congregibacter litoralis gen. nov., sp. nov.</title>
        <authorList>
            <person name="Spring S."/>
            <person name="Lunsdorf H."/>
            <person name="Fuchs B.M."/>
            <person name="Tindall B.J."/>
        </authorList>
    </citation>
    <scope>NUCLEOTIDE SEQUENCE [LARGE SCALE GENOMIC DNA]</scope>
    <source>
        <strain evidence="2">KT71</strain>
    </source>
</reference>
<keyword evidence="3" id="KW-1185">Reference proteome</keyword>
<reference evidence="2 3" key="1">
    <citation type="journal article" date="2007" name="Proc. Natl. Acad. Sci. U.S.A.">
        <title>Characterization of a marine gammaproteobacterium capable of aerobic anoxygenic photosynthesis.</title>
        <authorList>
            <person name="Fuchs B.M."/>
            <person name="Spring S."/>
            <person name="Teeling H."/>
            <person name="Quast C."/>
            <person name="Wulf J."/>
            <person name="Schattenhofer M."/>
            <person name="Yan S."/>
            <person name="Ferriera S."/>
            <person name="Johnson J."/>
            <person name="Glockner F.O."/>
            <person name="Amann R."/>
        </authorList>
    </citation>
    <scope>NUCLEOTIDE SEQUENCE [LARGE SCALE GENOMIC DNA]</scope>
    <source>
        <strain evidence="2">KT71</strain>
    </source>
</reference>
<sequence>MLESGFRKSMKTEETRQLVQHWLSLAGSGNVEGAMALFAEDAVWTNIGSTKFSGDFVGLKAITEDLLAPLFGALEDGIHSEVESVIADGEQAVVLSRGAARTRSGVEYNNSYAQVFTVRGGKIVSVREYMDTALIDRVFA</sequence>
<dbReference type="Pfam" id="PF12680">
    <property type="entry name" value="SnoaL_2"/>
    <property type="match status" value="1"/>
</dbReference>
<accession>A4AA31</accession>
<dbReference type="eggNOG" id="COG3631">
    <property type="taxonomic scope" value="Bacteria"/>
</dbReference>
<dbReference type="AlphaFoldDB" id="A4AA31"/>
<dbReference type="PANTHER" id="PTHR41252">
    <property type="entry name" value="BLR2505 PROTEIN"/>
    <property type="match status" value="1"/>
</dbReference>
<organism evidence="2 3">
    <name type="scientific">Congregibacter litoralis KT71</name>
    <dbReference type="NCBI Taxonomy" id="314285"/>
    <lineage>
        <taxon>Bacteria</taxon>
        <taxon>Pseudomonadati</taxon>
        <taxon>Pseudomonadota</taxon>
        <taxon>Gammaproteobacteria</taxon>
        <taxon>Cellvibrionales</taxon>
        <taxon>Halieaceae</taxon>
        <taxon>Congregibacter</taxon>
    </lineage>
</organism>
<evidence type="ECO:0000313" key="2">
    <source>
        <dbReference type="EMBL" id="EAQ97348.1"/>
    </source>
</evidence>